<dbReference type="EMBL" id="MU865315">
    <property type="protein sequence ID" value="KAK4228787.1"/>
    <property type="molecule type" value="Genomic_DNA"/>
</dbReference>
<dbReference type="Pfam" id="PF04193">
    <property type="entry name" value="PQ-loop"/>
    <property type="match status" value="1"/>
</dbReference>
<comment type="caution">
    <text evidence="7">The sequence shown here is derived from an EMBL/GenBank/DDBJ whole genome shotgun (WGS) entry which is preliminary data.</text>
</comment>
<dbReference type="Proteomes" id="UP001301958">
    <property type="component" value="Unassembled WGS sequence"/>
</dbReference>
<dbReference type="GO" id="GO:0016020">
    <property type="term" value="C:membrane"/>
    <property type="evidence" value="ECO:0007669"/>
    <property type="project" value="UniProtKB-SubCell"/>
</dbReference>
<evidence type="ECO:0000256" key="1">
    <source>
        <dbReference type="ARBA" id="ARBA00004141"/>
    </source>
</evidence>
<comment type="subcellular location">
    <subcellularLocation>
        <location evidence="1">Membrane</location>
        <topology evidence="1">Multi-pass membrane protein</topology>
    </subcellularLocation>
</comment>
<gene>
    <name evidence="7" type="ORF">QBC38DRAFT_140915</name>
</gene>
<keyword evidence="8" id="KW-1185">Reference proteome</keyword>
<dbReference type="PANTHER" id="PTHR14856">
    <property type="entry name" value="PQ-LOOP REPEAT-CONTAINING PROTEIN 1-LIKE PROTEIN"/>
    <property type="match status" value="1"/>
</dbReference>
<dbReference type="Gene3D" id="1.20.1280.290">
    <property type="match status" value="1"/>
</dbReference>
<keyword evidence="2 6" id="KW-0812">Transmembrane</keyword>
<dbReference type="PANTHER" id="PTHR14856:SF9">
    <property type="entry name" value="PQ-LOOP REPEAT-CONTAINING PROTEIN 1"/>
    <property type="match status" value="1"/>
</dbReference>
<reference evidence="7" key="2">
    <citation type="submission" date="2023-05" db="EMBL/GenBank/DDBJ databases">
        <authorList>
            <consortium name="Lawrence Berkeley National Laboratory"/>
            <person name="Steindorff A."/>
            <person name="Hensen N."/>
            <person name="Bonometti L."/>
            <person name="Westerberg I."/>
            <person name="Brannstrom I.O."/>
            <person name="Guillou S."/>
            <person name="Cros-Aarteil S."/>
            <person name="Calhoun S."/>
            <person name="Haridas S."/>
            <person name="Kuo A."/>
            <person name="Mondo S."/>
            <person name="Pangilinan J."/>
            <person name="Riley R."/>
            <person name="Labutti K."/>
            <person name="Andreopoulos B."/>
            <person name="Lipzen A."/>
            <person name="Chen C."/>
            <person name="Yanf M."/>
            <person name="Daum C."/>
            <person name="Ng V."/>
            <person name="Clum A."/>
            <person name="Ohm R."/>
            <person name="Martin F."/>
            <person name="Silar P."/>
            <person name="Natvig D."/>
            <person name="Lalanne C."/>
            <person name="Gautier V."/>
            <person name="Ament-Velasquez S.L."/>
            <person name="Kruys A."/>
            <person name="Hutchinson M.I."/>
            <person name="Powell A.J."/>
            <person name="Barry K."/>
            <person name="Miller A.N."/>
            <person name="Grigoriev I.V."/>
            <person name="Debuchy R."/>
            <person name="Gladieux P."/>
            <person name="Thoren M.H."/>
            <person name="Johannesson H."/>
        </authorList>
    </citation>
    <scope>NUCLEOTIDE SEQUENCE</scope>
    <source>
        <strain evidence="7">CBS 990.96</strain>
    </source>
</reference>
<feature type="transmembrane region" description="Helical" evidence="6">
    <location>
        <begin position="130"/>
        <end position="152"/>
    </location>
</feature>
<feature type="region of interest" description="Disordered" evidence="5">
    <location>
        <begin position="263"/>
        <end position="288"/>
    </location>
</feature>
<name>A0AAN7BSV4_9PEZI</name>
<evidence type="ECO:0000256" key="5">
    <source>
        <dbReference type="SAM" id="MobiDB-lite"/>
    </source>
</evidence>
<sequence>MGFLTTLSGYFTPAFLVMSPILSYSDQALSMHRNKTSAGFSLDIPLIMLVASLLRIFYYPGAKYDLALLLQSIVAVGMQVILLKVALDHRPASSSRGGDAAVPFAKVHETHTQRPFNFWQWKSPKPYWQFLASLCVGLMACELLLAPVPWAYQPYSSMIGYIGLGVEAMLPVPQILTNYQLRSCKGFRVSVLVNWLAGDAMKLFWFFTSSSTIPWAFKLCGIFQSFCDSFLGVQYWMYGNAAPEVQEHELTSRIQELRADAFASSSGNVPRNPASGRRTSVLNAEKKT</sequence>
<feature type="transmembrane region" description="Helical" evidence="6">
    <location>
        <begin position="6"/>
        <end position="25"/>
    </location>
</feature>
<dbReference type="GO" id="GO:0005829">
    <property type="term" value="C:cytosol"/>
    <property type="evidence" value="ECO:0007669"/>
    <property type="project" value="GOC"/>
</dbReference>
<dbReference type="GO" id="GO:0042147">
    <property type="term" value="P:retrograde transport, endosome to Golgi"/>
    <property type="evidence" value="ECO:0007669"/>
    <property type="project" value="TreeGrafter"/>
</dbReference>
<keyword evidence="3 6" id="KW-1133">Transmembrane helix</keyword>
<evidence type="ECO:0000313" key="8">
    <source>
        <dbReference type="Proteomes" id="UP001301958"/>
    </source>
</evidence>
<protein>
    <recommendedName>
        <fullName evidence="9">PQ loop repeat protein</fullName>
    </recommendedName>
</protein>
<dbReference type="AlphaFoldDB" id="A0AAN7BSV4"/>
<organism evidence="7 8">
    <name type="scientific">Podospora fimiseda</name>
    <dbReference type="NCBI Taxonomy" id="252190"/>
    <lineage>
        <taxon>Eukaryota</taxon>
        <taxon>Fungi</taxon>
        <taxon>Dikarya</taxon>
        <taxon>Ascomycota</taxon>
        <taxon>Pezizomycotina</taxon>
        <taxon>Sordariomycetes</taxon>
        <taxon>Sordariomycetidae</taxon>
        <taxon>Sordariales</taxon>
        <taxon>Podosporaceae</taxon>
        <taxon>Podospora</taxon>
    </lineage>
</organism>
<dbReference type="InterPro" id="IPR006603">
    <property type="entry name" value="PQ-loop_rpt"/>
</dbReference>
<keyword evidence="4 6" id="KW-0472">Membrane</keyword>
<dbReference type="FunFam" id="1.20.1280.290:FF:000005">
    <property type="entry name" value="PQ-loop repeat-containing protein 1"/>
    <property type="match status" value="1"/>
</dbReference>
<dbReference type="InterPro" id="IPR052241">
    <property type="entry name" value="SLC66/Scramblase_ANY1"/>
</dbReference>
<evidence type="ECO:0000256" key="4">
    <source>
        <dbReference type="ARBA" id="ARBA00023136"/>
    </source>
</evidence>
<proteinExistence type="predicted"/>
<evidence type="ECO:0008006" key="9">
    <source>
        <dbReference type="Google" id="ProtNLM"/>
    </source>
</evidence>
<evidence type="ECO:0000256" key="2">
    <source>
        <dbReference type="ARBA" id="ARBA00022692"/>
    </source>
</evidence>
<reference evidence="7" key="1">
    <citation type="journal article" date="2023" name="Mol. Phylogenet. Evol.">
        <title>Genome-scale phylogeny and comparative genomics of the fungal order Sordariales.</title>
        <authorList>
            <person name="Hensen N."/>
            <person name="Bonometti L."/>
            <person name="Westerberg I."/>
            <person name="Brannstrom I.O."/>
            <person name="Guillou S."/>
            <person name="Cros-Aarteil S."/>
            <person name="Calhoun S."/>
            <person name="Haridas S."/>
            <person name="Kuo A."/>
            <person name="Mondo S."/>
            <person name="Pangilinan J."/>
            <person name="Riley R."/>
            <person name="LaButti K."/>
            <person name="Andreopoulos B."/>
            <person name="Lipzen A."/>
            <person name="Chen C."/>
            <person name="Yan M."/>
            <person name="Daum C."/>
            <person name="Ng V."/>
            <person name="Clum A."/>
            <person name="Steindorff A."/>
            <person name="Ohm R.A."/>
            <person name="Martin F."/>
            <person name="Silar P."/>
            <person name="Natvig D.O."/>
            <person name="Lalanne C."/>
            <person name="Gautier V."/>
            <person name="Ament-Velasquez S.L."/>
            <person name="Kruys A."/>
            <person name="Hutchinson M.I."/>
            <person name="Powell A.J."/>
            <person name="Barry K."/>
            <person name="Miller A.N."/>
            <person name="Grigoriev I.V."/>
            <person name="Debuchy R."/>
            <person name="Gladieux P."/>
            <person name="Hiltunen Thoren M."/>
            <person name="Johannesson H."/>
        </authorList>
    </citation>
    <scope>NUCLEOTIDE SEQUENCE</scope>
    <source>
        <strain evidence="7">CBS 990.96</strain>
    </source>
</reference>
<evidence type="ECO:0000313" key="7">
    <source>
        <dbReference type="EMBL" id="KAK4228787.1"/>
    </source>
</evidence>
<accession>A0AAN7BSV4</accession>
<feature type="transmembrane region" description="Helical" evidence="6">
    <location>
        <begin position="66"/>
        <end position="87"/>
    </location>
</feature>
<dbReference type="GO" id="GO:0005768">
    <property type="term" value="C:endosome"/>
    <property type="evidence" value="ECO:0007669"/>
    <property type="project" value="TreeGrafter"/>
</dbReference>
<dbReference type="GO" id="GO:0045332">
    <property type="term" value="P:phospholipid translocation"/>
    <property type="evidence" value="ECO:0007669"/>
    <property type="project" value="TreeGrafter"/>
</dbReference>
<feature type="transmembrane region" description="Helical" evidence="6">
    <location>
        <begin position="37"/>
        <end position="60"/>
    </location>
</feature>
<dbReference type="GO" id="GO:0005802">
    <property type="term" value="C:trans-Golgi network"/>
    <property type="evidence" value="ECO:0007669"/>
    <property type="project" value="TreeGrafter"/>
</dbReference>
<evidence type="ECO:0000256" key="6">
    <source>
        <dbReference type="SAM" id="Phobius"/>
    </source>
</evidence>
<evidence type="ECO:0000256" key="3">
    <source>
        <dbReference type="ARBA" id="ARBA00022989"/>
    </source>
</evidence>